<dbReference type="PANTHER" id="PTHR12737">
    <property type="entry name" value="DIMETHYLARGININE DIMETHYLAMINOHYDROLASE"/>
    <property type="match status" value="1"/>
</dbReference>
<dbReference type="AlphaFoldDB" id="X1GTV5"/>
<dbReference type="GO" id="GO:0045429">
    <property type="term" value="P:positive regulation of nitric oxide biosynthetic process"/>
    <property type="evidence" value="ECO:0007669"/>
    <property type="project" value="TreeGrafter"/>
</dbReference>
<sequence>ITNLGEKSRQGEEIEISEKLKTFYNNIESIRKPGTLEGGDVMKVEDHFYIGLSNRTNNEGANQLTIILKSYGYSSSIIPLKKVLHLKTGISYLGDGILLVSGEFKNHSDFREYNLIEVQDSEAYATNSLRINEYVLKPQGYTNLTKQILNYNFNVLELDMSEFEKMDGGLSCLSLRF</sequence>
<dbReference type="GO" id="GO:0016597">
    <property type="term" value="F:amino acid binding"/>
    <property type="evidence" value="ECO:0007669"/>
    <property type="project" value="TreeGrafter"/>
</dbReference>
<dbReference type="GO" id="GO:0016403">
    <property type="term" value="F:dimethylargininase activity"/>
    <property type="evidence" value="ECO:0007669"/>
    <property type="project" value="TreeGrafter"/>
</dbReference>
<comment type="similarity">
    <text evidence="1">Belongs to the DDAH family.</text>
</comment>
<dbReference type="SUPFAM" id="SSF55909">
    <property type="entry name" value="Pentein"/>
    <property type="match status" value="1"/>
</dbReference>
<name>X1GTV5_9ZZZZ</name>
<dbReference type="PANTHER" id="PTHR12737:SF9">
    <property type="entry name" value="DIMETHYLARGININASE"/>
    <property type="match status" value="1"/>
</dbReference>
<dbReference type="GO" id="GO:0006525">
    <property type="term" value="P:arginine metabolic process"/>
    <property type="evidence" value="ECO:0007669"/>
    <property type="project" value="TreeGrafter"/>
</dbReference>
<dbReference type="GO" id="GO:0000052">
    <property type="term" value="P:citrulline metabolic process"/>
    <property type="evidence" value="ECO:0007669"/>
    <property type="project" value="TreeGrafter"/>
</dbReference>
<dbReference type="EMBL" id="BARU01018945">
    <property type="protein sequence ID" value="GAH61351.1"/>
    <property type="molecule type" value="Genomic_DNA"/>
</dbReference>
<gene>
    <name evidence="3" type="ORF">S03H2_31258</name>
</gene>
<protein>
    <recommendedName>
        <fullName evidence="4">N(G),N(G)-dimethylarginine dimethylaminohydrolase</fullName>
    </recommendedName>
</protein>
<accession>X1GTV5</accession>
<dbReference type="Gene3D" id="3.75.10.10">
    <property type="entry name" value="L-arginine/glycine Amidinotransferase, Chain A"/>
    <property type="match status" value="1"/>
</dbReference>
<evidence type="ECO:0000313" key="3">
    <source>
        <dbReference type="EMBL" id="GAH61351.1"/>
    </source>
</evidence>
<feature type="non-terminal residue" evidence="3">
    <location>
        <position position="1"/>
    </location>
</feature>
<proteinExistence type="inferred from homology"/>
<evidence type="ECO:0008006" key="4">
    <source>
        <dbReference type="Google" id="ProtNLM"/>
    </source>
</evidence>
<organism evidence="3">
    <name type="scientific">marine sediment metagenome</name>
    <dbReference type="NCBI Taxonomy" id="412755"/>
    <lineage>
        <taxon>unclassified sequences</taxon>
        <taxon>metagenomes</taxon>
        <taxon>ecological metagenomes</taxon>
    </lineage>
</organism>
<evidence type="ECO:0000256" key="1">
    <source>
        <dbReference type="ARBA" id="ARBA00008532"/>
    </source>
</evidence>
<evidence type="ECO:0000256" key="2">
    <source>
        <dbReference type="ARBA" id="ARBA00022801"/>
    </source>
</evidence>
<dbReference type="InterPro" id="IPR033199">
    <property type="entry name" value="DDAH-like"/>
</dbReference>
<keyword evidence="2" id="KW-0378">Hydrolase</keyword>
<comment type="caution">
    <text evidence="3">The sequence shown here is derived from an EMBL/GenBank/DDBJ whole genome shotgun (WGS) entry which is preliminary data.</text>
</comment>
<reference evidence="3" key="1">
    <citation type="journal article" date="2014" name="Front. Microbiol.">
        <title>High frequency of phylogenetically diverse reductive dehalogenase-homologous genes in deep subseafloor sedimentary metagenomes.</title>
        <authorList>
            <person name="Kawai M."/>
            <person name="Futagami T."/>
            <person name="Toyoda A."/>
            <person name="Takaki Y."/>
            <person name="Nishi S."/>
            <person name="Hori S."/>
            <person name="Arai W."/>
            <person name="Tsubouchi T."/>
            <person name="Morono Y."/>
            <person name="Uchiyama I."/>
            <person name="Ito T."/>
            <person name="Fujiyama A."/>
            <person name="Inagaki F."/>
            <person name="Takami H."/>
        </authorList>
    </citation>
    <scope>NUCLEOTIDE SEQUENCE</scope>
    <source>
        <strain evidence="3">Expedition CK06-06</strain>
    </source>
</reference>